<keyword evidence="3" id="KW-1185">Reference proteome</keyword>
<accession>A0A6G1CL35</accession>
<reference evidence="2 3" key="1">
    <citation type="submission" date="2019-11" db="EMBL/GenBank/DDBJ databases">
        <title>Whole genome sequence of Oryza granulata.</title>
        <authorList>
            <person name="Li W."/>
        </authorList>
    </citation>
    <scope>NUCLEOTIDE SEQUENCE [LARGE SCALE GENOMIC DNA]</scope>
    <source>
        <strain evidence="3">cv. Menghai</strain>
        <tissue evidence="2">Leaf</tissue>
    </source>
</reference>
<dbReference type="AlphaFoldDB" id="A0A6G1CL35"/>
<dbReference type="Proteomes" id="UP000479710">
    <property type="component" value="Unassembled WGS sequence"/>
</dbReference>
<feature type="region of interest" description="Disordered" evidence="1">
    <location>
        <begin position="40"/>
        <end position="81"/>
    </location>
</feature>
<protein>
    <submittedName>
        <fullName evidence="2">Uncharacterized protein</fullName>
    </submittedName>
</protein>
<name>A0A6G1CL35_9ORYZ</name>
<evidence type="ECO:0000256" key="1">
    <source>
        <dbReference type="SAM" id="MobiDB-lite"/>
    </source>
</evidence>
<evidence type="ECO:0000313" key="2">
    <source>
        <dbReference type="EMBL" id="KAF0900791.1"/>
    </source>
</evidence>
<dbReference type="EMBL" id="SPHZ02000009">
    <property type="protein sequence ID" value="KAF0900791.1"/>
    <property type="molecule type" value="Genomic_DNA"/>
</dbReference>
<proteinExistence type="predicted"/>
<organism evidence="2 3">
    <name type="scientific">Oryza meyeriana var. granulata</name>
    <dbReference type="NCBI Taxonomy" id="110450"/>
    <lineage>
        <taxon>Eukaryota</taxon>
        <taxon>Viridiplantae</taxon>
        <taxon>Streptophyta</taxon>
        <taxon>Embryophyta</taxon>
        <taxon>Tracheophyta</taxon>
        <taxon>Spermatophyta</taxon>
        <taxon>Magnoliopsida</taxon>
        <taxon>Liliopsida</taxon>
        <taxon>Poales</taxon>
        <taxon>Poaceae</taxon>
        <taxon>BOP clade</taxon>
        <taxon>Oryzoideae</taxon>
        <taxon>Oryzeae</taxon>
        <taxon>Oryzinae</taxon>
        <taxon>Oryza</taxon>
        <taxon>Oryza meyeriana</taxon>
    </lineage>
</organism>
<feature type="compositionally biased region" description="Low complexity" evidence="1">
    <location>
        <begin position="40"/>
        <end position="58"/>
    </location>
</feature>
<gene>
    <name evidence="2" type="ORF">E2562_035288</name>
</gene>
<comment type="caution">
    <text evidence="2">The sequence shown here is derived from an EMBL/GenBank/DDBJ whole genome shotgun (WGS) entry which is preliminary data.</text>
</comment>
<sequence>MRLEREIATALLRAWLRSKIEEPSSCLGEAIRRTRVRDLAVGSHSQSQSQGGVAAGHGCRAGSEERSRGWKWGRKAASLGA</sequence>
<evidence type="ECO:0000313" key="3">
    <source>
        <dbReference type="Proteomes" id="UP000479710"/>
    </source>
</evidence>